<organism evidence="1">
    <name type="scientific">marine sediment metagenome</name>
    <dbReference type="NCBI Taxonomy" id="412755"/>
    <lineage>
        <taxon>unclassified sequences</taxon>
        <taxon>metagenomes</taxon>
        <taxon>ecological metagenomes</taxon>
    </lineage>
</organism>
<dbReference type="EMBL" id="BARV01026061">
    <property type="protein sequence ID" value="GAI36660.1"/>
    <property type="molecule type" value="Genomic_DNA"/>
</dbReference>
<protein>
    <submittedName>
        <fullName evidence="1">Uncharacterized protein</fullName>
    </submittedName>
</protein>
<accession>X1PCA5</accession>
<gene>
    <name evidence="1" type="ORF">S06H3_42187</name>
</gene>
<feature type="non-terminal residue" evidence="1">
    <location>
        <position position="95"/>
    </location>
</feature>
<evidence type="ECO:0000313" key="1">
    <source>
        <dbReference type="EMBL" id="GAI36660.1"/>
    </source>
</evidence>
<proteinExistence type="predicted"/>
<comment type="caution">
    <text evidence="1">The sequence shown here is derived from an EMBL/GenBank/DDBJ whole genome shotgun (WGS) entry which is preliminary data.</text>
</comment>
<name>X1PCA5_9ZZZZ</name>
<dbReference type="AlphaFoldDB" id="X1PCA5"/>
<sequence length="95" mass="10489">MARLTALPSIDIIHGFQGVLDFYLWKGLPCVRRWPRMTKAQQSDATKAASAIFGAISQGYSLLGEGALQAFQEDAADQTRTARDIYMTATYGHLH</sequence>
<reference evidence="1" key="1">
    <citation type="journal article" date="2014" name="Front. Microbiol.">
        <title>High frequency of phylogenetically diverse reductive dehalogenase-homologous genes in deep subseafloor sedimentary metagenomes.</title>
        <authorList>
            <person name="Kawai M."/>
            <person name="Futagami T."/>
            <person name="Toyoda A."/>
            <person name="Takaki Y."/>
            <person name="Nishi S."/>
            <person name="Hori S."/>
            <person name="Arai W."/>
            <person name="Tsubouchi T."/>
            <person name="Morono Y."/>
            <person name="Uchiyama I."/>
            <person name="Ito T."/>
            <person name="Fujiyama A."/>
            <person name="Inagaki F."/>
            <person name="Takami H."/>
        </authorList>
    </citation>
    <scope>NUCLEOTIDE SEQUENCE</scope>
    <source>
        <strain evidence="1">Expedition CK06-06</strain>
    </source>
</reference>